<dbReference type="SUPFAM" id="SSF55874">
    <property type="entry name" value="ATPase domain of HSP90 chaperone/DNA topoisomerase II/histidine kinase"/>
    <property type="match status" value="1"/>
</dbReference>
<evidence type="ECO:0000256" key="3">
    <source>
        <dbReference type="ARBA" id="ARBA00022553"/>
    </source>
</evidence>
<feature type="transmembrane region" description="Helical" evidence="8">
    <location>
        <begin position="257"/>
        <end position="276"/>
    </location>
</feature>
<feature type="transmembrane region" description="Helical" evidence="8">
    <location>
        <begin position="21"/>
        <end position="43"/>
    </location>
</feature>
<dbReference type="Pfam" id="PF07696">
    <property type="entry name" value="7TMR-DISMED2"/>
    <property type="match status" value="1"/>
</dbReference>
<dbReference type="InterPro" id="IPR003594">
    <property type="entry name" value="HATPase_dom"/>
</dbReference>
<evidence type="ECO:0000256" key="7">
    <source>
        <dbReference type="ARBA" id="ARBA00022989"/>
    </source>
</evidence>
<dbReference type="EMBL" id="RWKW01000043">
    <property type="protein sequence ID" value="RST86054.1"/>
    <property type="molecule type" value="Genomic_DNA"/>
</dbReference>
<proteinExistence type="predicted"/>
<feature type="transmembrane region" description="Helical" evidence="8">
    <location>
        <begin position="378"/>
        <end position="395"/>
    </location>
</feature>
<evidence type="ECO:0000256" key="1">
    <source>
        <dbReference type="ARBA" id="ARBA00000085"/>
    </source>
</evidence>
<comment type="catalytic activity">
    <reaction evidence="1">
        <text>ATP + protein L-histidine = ADP + protein N-phospho-L-histidine.</text>
        <dbReference type="EC" id="2.7.13.3"/>
    </reaction>
</comment>
<keyword evidence="6" id="KW-0418">Kinase</keyword>
<name>A0A3S0A876_9HYPH</name>
<evidence type="ECO:0000313" key="11">
    <source>
        <dbReference type="Proteomes" id="UP000278398"/>
    </source>
</evidence>
<dbReference type="Gene3D" id="2.60.40.2380">
    <property type="match status" value="1"/>
</dbReference>
<dbReference type="OrthoDB" id="9806130at2"/>
<dbReference type="AlphaFoldDB" id="A0A3S0A876"/>
<evidence type="ECO:0000256" key="5">
    <source>
        <dbReference type="ARBA" id="ARBA00022692"/>
    </source>
</evidence>
<reference evidence="10 11" key="1">
    <citation type="submission" date="2018-12" db="EMBL/GenBank/DDBJ databases">
        <title>Mesorhizobium carbonis sp. nov., isolated from coal mine water.</title>
        <authorList>
            <person name="Xin W."/>
            <person name="Xu Z."/>
            <person name="Xiang F."/>
            <person name="Zhang J."/>
            <person name="Xi L."/>
            <person name="Liu J."/>
        </authorList>
    </citation>
    <scope>NUCLEOTIDE SEQUENCE [LARGE SCALE GENOMIC DNA]</scope>
    <source>
        <strain evidence="10 11">B2.3</strain>
    </source>
</reference>
<evidence type="ECO:0000256" key="8">
    <source>
        <dbReference type="SAM" id="Phobius"/>
    </source>
</evidence>
<dbReference type="SUPFAM" id="SSF47384">
    <property type="entry name" value="Homodimeric domain of signal transducing histidine kinase"/>
    <property type="match status" value="1"/>
</dbReference>
<dbReference type="InterPro" id="IPR036890">
    <property type="entry name" value="HATPase_C_sf"/>
</dbReference>
<dbReference type="CDD" id="cd00082">
    <property type="entry name" value="HisKA"/>
    <property type="match status" value="1"/>
</dbReference>
<protein>
    <recommendedName>
        <fullName evidence="2">histidine kinase</fullName>
        <ecNumber evidence="2">2.7.13.3</ecNumber>
    </recommendedName>
</protein>
<dbReference type="Pfam" id="PF00512">
    <property type="entry name" value="HisKA"/>
    <property type="match status" value="1"/>
</dbReference>
<dbReference type="PANTHER" id="PTHR45436">
    <property type="entry name" value="SENSOR HISTIDINE KINASE YKOH"/>
    <property type="match status" value="1"/>
</dbReference>
<keyword evidence="5 8" id="KW-0812">Transmembrane</keyword>
<feature type="transmembrane region" description="Helical" evidence="8">
    <location>
        <begin position="321"/>
        <end position="339"/>
    </location>
</feature>
<feature type="transmembrane region" description="Helical" evidence="8">
    <location>
        <begin position="196"/>
        <end position="218"/>
    </location>
</feature>
<keyword evidence="3" id="KW-0597">Phosphoprotein</keyword>
<evidence type="ECO:0000313" key="10">
    <source>
        <dbReference type="EMBL" id="RST86054.1"/>
    </source>
</evidence>
<accession>A0A3S0A876</accession>
<keyword evidence="4" id="KW-0808">Transferase</keyword>
<feature type="transmembrane region" description="Helical" evidence="8">
    <location>
        <begin position="225"/>
        <end position="245"/>
    </location>
</feature>
<dbReference type="Gene3D" id="1.10.287.130">
    <property type="match status" value="1"/>
</dbReference>
<feature type="transmembrane region" description="Helical" evidence="8">
    <location>
        <begin position="351"/>
        <end position="372"/>
    </location>
</feature>
<dbReference type="SMART" id="SM00387">
    <property type="entry name" value="HATPase_c"/>
    <property type="match status" value="1"/>
</dbReference>
<dbReference type="InterPro" id="IPR050428">
    <property type="entry name" value="TCS_sensor_his_kinase"/>
</dbReference>
<organism evidence="10 11">
    <name type="scientific">Aquibium carbonis</name>
    <dbReference type="NCBI Taxonomy" id="2495581"/>
    <lineage>
        <taxon>Bacteria</taxon>
        <taxon>Pseudomonadati</taxon>
        <taxon>Pseudomonadota</taxon>
        <taxon>Alphaproteobacteria</taxon>
        <taxon>Hyphomicrobiales</taxon>
        <taxon>Phyllobacteriaceae</taxon>
        <taxon>Aquibium</taxon>
    </lineage>
</organism>
<feature type="domain" description="Histidine kinase" evidence="9">
    <location>
        <begin position="436"/>
        <end position="641"/>
    </location>
</feature>
<keyword evidence="7 8" id="KW-1133">Transmembrane helix</keyword>
<dbReference type="PROSITE" id="PS50109">
    <property type="entry name" value="HIS_KIN"/>
    <property type="match status" value="1"/>
</dbReference>
<dbReference type="CDD" id="cd00075">
    <property type="entry name" value="HATPase"/>
    <property type="match status" value="1"/>
</dbReference>
<gene>
    <name evidence="10" type="ORF">EJC49_12900</name>
</gene>
<keyword evidence="8" id="KW-0472">Membrane</keyword>
<sequence>MPSLTGDGMRARRSPHGHDRSEFFLPLIALATILLVTLAVVYVPQVPAEADHVVERAVIEDPAGELRIDDVVNMAFASMPAVLAASYTPSVHWVRLRVRASSDGRPLVLRIRPTFLDTVTLFEPDPEGSGWRTRVTGDMVPYGEREVAAAALALEIAPKQPETTYYLRLETTSSSLMGVQALDWHEMRRAELMSDALLVGFLAITWCILLWSIGNFVARAEAITFIFIVSQICYMLYVLAVTGYLAPFVSSASPTTINTLTNILVCLTPAVGVMLHRQVFLVYAPARIVSVVGGVMCAFAFALTGMVLAGGYTQLALRANSTLIFVSSTFYFAMAFWPWKERAPSILLRTLYGVQALAFVISIAPLLGIISMGEWTLNYPYILVLTYGAMMFLVIHSRAKEREVLESENQARLDLVSQALDSERRQRDIQDRFTAMLVHEIRNPLSAIRLSADPASLGPERYRDIRDALAEIDATVERCSMGGVADALGASARGARFDVVEALREVVARHAPSNPVRFEAEGPMTVENDRHMVNVVLSNLVENAIKYARPDTPIRLDCRRVEKDGARGIVISVENEPGRAAAPDPRRVFDKFYRAPGARSEPGSGLGLYVVAGVTDLLSGTIDCTIADGKVRFDFWLPLVLPNSGGEPAAASAEVTAEAEGHR</sequence>
<dbReference type="GO" id="GO:0000155">
    <property type="term" value="F:phosphorelay sensor kinase activity"/>
    <property type="evidence" value="ECO:0007669"/>
    <property type="project" value="InterPro"/>
</dbReference>
<evidence type="ECO:0000259" key="9">
    <source>
        <dbReference type="PROSITE" id="PS50109"/>
    </source>
</evidence>
<evidence type="ECO:0000256" key="4">
    <source>
        <dbReference type="ARBA" id="ARBA00022679"/>
    </source>
</evidence>
<dbReference type="Gene3D" id="3.30.565.10">
    <property type="entry name" value="Histidine kinase-like ATPase, C-terminal domain"/>
    <property type="match status" value="1"/>
</dbReference>
<evidence type="ECO:0000256" key="2">
    <source>
        <dbReference type="ARBA" id="ARBA00012438"/>
    </source>
</evidence>
<dbReference type="PANTHER" id="PTHR45436:SF5">
    <property type="entry name" value="SENSOR HISTIDINE KINASE TRCS"/>
    <property type="match status" value="1"/>
</dbReference>
<dbReference type="InterPro" id="IPR036097">
    <property type="entry name" value="HisK_dim/P_sf"/>
</dbReference>
<dbReference type="Proteomes" id="UP000278398">
    <property type="component" value="Unassembled WGS sequence"/>
</dbReference>
<keyword evidence="11" id="KW-1185">Reference proteome</keyword>
<dbReference type="InterPro" id="IPR003661">
    <property type="entry name" value="HisK_dim/P_dom"/>
</dbReference>
<feature type="transmembrane region" description="Helical" evidence="8">
    <location>
        <begin position="288"/>
        <end position="309"/>
    </location>
</feature>
<comment type="caution">
    <text evidence="10">The sequence shown here is derived from an EMBL/GenBank/DDBJ whole genome shotgun (WGS) entry which is preliminary data.</text>
</comment>
<evidence type="ECO:0000256" key="6">
    <source>
        <dbReference type="ARBA" id="ARBA00022777"/>
    </source>
</evidence>
<dbReference type="EC" id="2.7.13.3" evidence="2"/>
<dbReference type="InterPro" id="IPR011622">
    <property type="entry name" value="7TMR_DISM_rcpt_extracell_dom2"/>
</dbReference>
<dbReference type="InterPro" id="IPR005467">
    <property type="entry name" value="His_kinase_dom"/>
</dbReference>
<dbReference type="Pfam" id="PF02518">
    <property type="entry name" value="HATPase_c"/>
    <property type="match status" value="1"/>
</dbReference>